<dbReference type="OrthoDB" id="2735536at2759"/>
<keyword evidence="3" id="KW-1185">Reference proteome</keyword>
<dbReference type="Pfam" id="PF11709">
    <property type="entry name" value="Mit_ribos_Mrp51"/>
    <property type="match status" value="1"/>
</dbReference>
<proteinExistence type="predicted"/>
<dbReference type="PANTHER" id="PTHR28058:SF1">
    <property type="entry name" value="SMALL RIBOSOMAL SUBUNIT PROTEIN BS1M"/>
    <property type="match status" value="1"/>
</dbReference>
<evidence type="ECO:0000256" key="1">
    <source>
        <dbReference type="SAM" id="MobiDB-lite"/>
    </source>
</evidence>
<evidence type="ECO:0000313" key="2">
    <source>
        <dbReference type="EMBL" id="KDQ12544.1"/>
    </source>
</evidence>
<protein>
    <submittedName>
        <fullName evidence="2">Uncharacterized protein</fullName>
    </submittedName>
</protein>
<name>A0A067MAE6_BOTB1</name>
<dbReference type="STRING" id="930990.A0A067MAE6"/>
<feature type="region of interest" description="Disordered" evidence="1">
    <location>
        <begin position="116"/>
        <end position="144"/>
    </location>
</feature>
<dbReference type="PANTHER" id="PTHR28058">
    <property type="entry name" value="37S RIBOSOMAL PROTEIN MRP51, MITOCHONDRIAL"/>
    <property type="match status" value="1"/>
</dbReference>
<gene>
    <name evidence="2" type="ORF">BOTBODRAFT_34281</name>
</gene>
<dbReference type="InParanoid" id="A0A067MAE6"/>
<evidence type="ECO:0000313" key="3">
    <source>
        <dbReference type="Proteomes" id="UP000027195"/>
    </source>
</evidence>
<dbReference type="HOGENOM" id="CLU_036734_0_0_1"/>
<feature type="compositionally biased region" description="Low complexity" evidence="1">
    <location>
        <begin position="120"/>
        <end position="139"/>
    </location>
</feature>
<accession>A0A067MAE6</accession>
<dbReference type="AlphaFoldDB" id="A0A067MAE6"/>
<dbReference type="EMBL" id="KL198049">
    <property type="protein sequence ID" value="KDQ12544.1"/>
    <property type="molecule type" value="Genomic_DNA"/>
</dbReference>
<reference evidence="3" key="1">
    <citation type="journal article" date="2014" name="Proc. Natl. Acad. Sci. U.S.A.">
        <title>Extensive sampling of basidiomycete genomes demonstrates inadequacy of the white-rot/brown-rot paradigm for wood decay fungi.</title>
        <authorList>
            <person name="Riley R."/>
            <person name="Salamov A.A."/>
            <person name="Brown D.W."/>
            <person name="Nagy L.G."/>
            <person name="Floudas D."/>
            <person name="Held B.W."/>
            <person name="Levasseur A."/>
            <person name="Lombard V."/>
            <person name="Morin E."/>
            <person name="Otillar R."/>
            <person name="Lindquist E.A."/>
            <person name="Sun H."/>
            <person name="LaButti K.M."/>
            <person name="Schmutz J."/>
            <person name="Jabbour D."/>
            <person name="Luo H."/>
            <person name="Baker S.E."/>
            <person name="Pisabarro A.G."/>
            <person name="Walton J.D."/>
            <person name="Blanchette R.A."/>
            <person name="Henrissat B."/>
            <person name="Martin F."/>
            <person name="Cullen D."/>
            <person name="Hibbett D.S."/>
            <person name="Grigoriev I.V."/>
        </authorList>
    </citation>
    <scope>NUCLEOTIDE SEQUENCE [LARGE SCALE GENOMIC DNA]</scope>
    <source>
        <strain evidence="3">FD-172 SS1</strain>
    </source>
</reference>
<organism evidence="2 3">
    <name type="scientific">Botryobasidium botryosum (strain FD-172 SS1)</name>
    <dbReference type="NCBI Taxonomy" id="930990"/>
    <lineage>
        <taxon>Eukaryota</taxon>
        <taxon>Fungi</taxon>
        <taxon>Dikarya</taxon>
        <taxon>Basidiomycota</taxon>
        <taxon>Agaricomycotina</taxon>
        <taxon>Agaricomycetes</taxon>
        <taxon>Cantharellales</taxon>
        <taxon>Botryobasidiaceae</taxon>
        <taxon>Botryobasidium</taxon>
    </lineage>
</organism>
<dbReference type="InterPro" id="IPR016712">
    <property type="entry name" value="Rbsml_bS1m-like"/>
</dbReference>
<sequence length="434" mass="48298">MAQAAPSQFSALLRRSKFASFDPQIAQVYTSYGGHSHRGQFGLKRSLPSRARTRNPLILVSAVDTPEHQTEWRHGADEGKWIKRWEGVGVQIHLDEMGKWQSKYRSKVHTWDIDSEYDSPSRSSPHSTRPTSTPTGTPGENATPFPFAEFLEAPSINTMSKKQFERYLEKIRKLRPLFKQYLERQKAPKAVSLYALAQQQSTDPAPFISDLRSRAFIGPDSTKIAPFPHPNGGLSYTRHSQLQTHLLYPSAPGRILAQQPSAPQTYSNYDHRDSNKETPYMIAGVAGALAKVYVSDSMGKVPVKWGTLETESGRKEVEGSTAKFRVSGFKLLFPPTVTKGHTSLSGVKGAKMEVTVRAVFETDPWTVLNPHRLGTSEYIIQENRRRSPAKKITGWVDTSLPGATMSRYARPSASETSGTQGVLNTLADLLPKTQ</sequence>
<dbReference type="Proteomes" id="UP000027195">
    <property type="component" value="Unassembled WGS sequence"/>
</dbReference>